<dbReference type="InterPro" id="IPR017853">
    <property type="entry name" value="GH"/>
</dbReference>
<organism evidence="5 6">
    <name type="scientific">Embleya hyalina</name>
    <dbReference type="NCBI Taxonomy" id="516124"/>
    <lineage>
        <taxon>Bacteria</taxon>
        <taxon>Bacillati</taxon>
        <taxon>Actinomycetota</taxon>
        <taxon>Actinomycetes</taxon>
        <taxon>Kitasatosporales</taxon>
        <taxon>Streptomycetaceae</taxon>
        <taxon>Embleya</taxon>
    </lineage>
</organism>
<dbReference type="InterPro" id="IPR051923">
    <property type="entry name" value="Glycosyl_Hydrolase_39"/>
</dbReference>
<dbReference type="SMART" id="SM00530">
    <property type="entry name" value="HTH_XRE"/>
    <property type="match status" value="1"/>
</dbReference>
<dbReference type="GO" id="GO:0003677">
    <property type="term" value="F:DNA binding"/>
    <property type="evidence" value="ECO:0007669"/>
    <property type="project" value="InterPro"/>
</dbReference>
<keyword evidence="6" id="KW-1185">Reference proteome</keyword>
<dbReference type="Pfam" id="PF13560">
    <property type="entry name" value="HTH_31"/>
    <property type="match status" value="1"/>
</dbReference>
<accession>A0A401YEE3</accession>
<feature type="region of interest" description="Disordered" evidence="3">
    <location>
        <begin position="81"/>
        <end position="145"/>
    </location>
</feature>
<evidence type="ECO:0000313" key="5">
    <source>
        <dbReference type="EMBL" id="GCD92974.1"/>
    </source>
</evidence>
<evidence type="ECO:0000256" key="1">
    <source>
        <dbReference type="ARBA" id="ARBA00022801"/>
    </source>
</evidence>
<name>A0A401YEE3_9ACTN</name>
<evidence type="ECO:0000259" key="4">
    <source>
        <dbReference type="SMART" id="SM00530"/>
    </source>
</evidence>
<comment type="caution">
    <text evidence="5">The sequence shown here is derived from an EMBL/GenBank/DDBJ whole genome shotgun (WGS) entry which is preliminary data.</text>
</comment>
<sequence length="597" mass="65071">MGRLDRAEAGRALADRLAALKRRSGLSYQELGRRVFAGSSSLHRYCSGRAVPPDYDVVVRLAKECGATADDVAALLRDWSIATGPDPKDETGPNDDDGAGTQPSSPAESPREVPVGAATSMPARDAESAAAPGVPRGTVPTGRLRRRRPLARRLAVLGLVLIVLATASDTASSGPGHPTAVKPIDAVGWTRTPEAVGPELFGVTMNSSSGAMPSFRVGALRLWDSETRWAQLEPRRGEFDWSALDRLLDGADRQGLDTLFVFGGTPAWAAPDARKAPYPDGSRAAAPDDPADWDDFVRSLVRHAGDRIDAYELWVAANHPHHYNGSVESLVEMTRRASAVIRAEDPGATLVCPSVTELWKTESHDFLLRFAAAGGYQYCDAAGVKLYQRRVTDPPETMLEAVRGVDRTFQRAGYHLPLWNTGTTQTLPLDDPLDEDTAADHAVRFYLTGLYARNRDLRRMYFYAWGNGKIPMVLQAEGQPPTKAGLFTARLQQWLAHARVDACGHGRGVGLPENVWQCEFLVPDELGASRRARIVWTHEGTADIPIGRRENRILFLDGTARDVDAHDTQRVSGRPILVESRSGGETDRRTHDVSGTR</sequence>
<feature type="region of interest" description="Disordered" evidence="3">
    <location>
        <begin position="566"/>
        <end position="597"/>
    </location>
</feature>
<dbReference type="GO" id="GO:0009341">
    <property type="term" value="C:beta-galactosidase complex"/>
    <property type="evidence" value="ECO:0007669"/>
    <property type="project" value="InterPro"/>
</dbReference>
<dbReference type="EMBL" id="BIFH01000013">
    <property type="protein sequence ID" value="GCD92974.1"/>
    <property type="molecule type" value="Genomic_DNA"/>
</dbReference>
<dbReference type="InterPro" id="IPR010982">
    <property type="entry name" value="Lambda_DNA-bd_dom_sf"/>
</dbReference>
<dbReference type="SUPFAM" id="SSF51445">
    <property type="entry name" value="(Trans)glycosidases"/>
    <property type="match status" value="1"/>
</dbReference>
<dbReference type="SUPFAM" id="SSF47413">
    <property type="entry name" value="lambda repressor-like DNA-binding domains"/>
    <property type="match status" value="1"/>
</dbReference>
<evidence type="ECO:0000313" key="6">
    <source>
        <dbReference type="Proteomes" id="UP000286931"/>
    </source>
</evidence>
<keyword evidence="1" id="KW-0378">Hydrolase</keyword>
<keyword evidence="2" id="KW-0326">Glycosidase</keyword>
<dbReference type="InterPro" id="IPR001387">
    <property type="entry name" value="Cro/C1-type_HTH"/>
</dbReference>
<reference evidence="5 6" key="1">
    <citation type="submission" date="2018-12" db="EMBL/GenBank/DDBJ databases">
        <title>Draft genome sequence of Embleya hyalina NBRC 13850T.</title>
        <authorList>
            <person name="Komaki H."/>
            <person name="Hosoyama A."/>
            <person name="Kimura A."/>
            <person name="Ichikawa N."/>
            <person name="Tamura T."/>
        </authorList>
    </citation>
    <scope>NUCLEOTIDE SEQUENCE [LARGE SCALE GENOMIC DNA]</scope>
    <source>
        <strain evidence="5 6">NBRC 13850</strain>
    </source>
</reference>
<dbReference type="InterPro" id="IPR013529">
    <property type="entry name" value="Glyco_hydro_42_N"/>
</dbReference>
<evidence type="ECO:0000256" key="2">
    <source>
        <dbReference type="ARBA" id="ARBA00023295"/>
    </source>
</evidence>
<dbReference type="PANTHER" id="PTHR12631:SF10">
    <property type="entry name" value="BETA-XYLOSIDASE-LIKE PROTEIN-RELATED"/>
    <property type="match status" value="1"/>
</dbReference>
<dbReference type="OrthoDB" id="7180791at2"/>
<protein>
    <submittedName>
        <fullName evidence="5">Peptidoglycan-binding protein</fullName>
    </submittedName>
</protein>
<dbReference type="PANTHER" id="PTHR12631">
    <property type="entry name" value="ALPHA-L-IDURONIDASE"/>
    <property type="match status" value="1"/>
</dbReference>
<feature type="domain" description="HTH cro/C1-type" evidence="4">
    <location>
        <begin position="16"/>
        <end position="72"/>
    </location>
</feature>
<dbReference type="RefSeq" id="WP_126635268.1">
    <property type="nucleotide sequence ID" value="NZ_BIFH01000013.1"/>
</dbReference>
<feature type="compositionally biased region" description="Basic and acidic residues" evidence="3">
    <location>
        <begin position="582"/>
        <end position="597"/>
    </location>
</feature>
<dbReference type="Proteomes" id="UP000286931">
    <property type="component" value="Unassembled WGS sequence"/>
</dbReference>
<gene>
    <name evidence="5" type="ORF">EHYA_00617</name>
</gene>
<dbReference type="GO" id="GO:0004565">
    <property type="term" value="F:beta-galactosidase activity"/>
    <property type="evidence" value="ECO:0007669"/>
    <property type="project" value="InterPro"/>
</dbReference>
<dbReference type="Pfam" id="PF02449">
    <property type="entry name" value="Glyco_hydro_42"/>
    <property type="match status" value="1"/>
</dbReference>
<dbReference type="CDD" id="cd00093">
    <property type="entry name" value="HTH_XRE"/>
    <property type="match status" value="1"/>
</dbReference>
<dbReference type="AlphaFoldDB" id="A0A401YEE3"/>
<dbReference type="GO" id="GO:0005975">
    <property type="term" value="P:carbohydrate metabolic process"/>
    <property type="evidence" value="ECO:0007669"/>
    <property type="project" value="InterPro"/>
</dbReference>
<evidence type="ECO:0000256" key="3">
    <source>
        <dbReference type="SAM" id="MobiDB-lite"/>
    </source>
</evidence>
<proteinExistence type="predicted"/>
<dbReference type="Gene3D" id="3.20.20.80">
    <property type="entry name" value="Glycosidases"/>
    <property type="match status" value="1"/>
</dbReference>